<organism evidence="1 2">
    <name type="scientific">Giardia muris</name>
    <dbReference type="NCBI Taxonomy" id="5742"/>
    <lineage>
        <taxon>Eukaryota</taxon>
        <taxon>Metamonada</taxon>
        <taxon>Diplomonadida</taxon>
        <taxon>Hexamitidae</taxon>
        <taxon>Giardiinae</taxon>
        <taxon>Giardia</taxon>
    </lineage>
</organism>
<dbReference type="EMBL" id="VDLU01000005">
    <property type="protein sequence ID" value="TNJ26331.1"/>
    <property type="molecule type" value="Genomic_DNA"/>
</dbReference>
<dbReference type="Proteomes" id="UP000315496">
    <property type="component" value="Chromosome 5"/>
</dbReference>
<name>A0A4Z1T1S5_GIAMU</name>
<sequence length="268" mass="30467">MDEHQGVLGFYLGAGLDPMKPIAFPQKLICTEKTAMSVLQEWLFRYLVLYGLQYRIRTTRRTSTTVMVELECHRYGERASESRGQRPRGQKRCNCAHKAYATRLVGTECTGWTVTSDTPAHTNHCPGTLEDLAAITLTRPAKEYMIARLLGASEADVVARPRIKPKVLLQQCHQFAIMKYLEYSGSRPCETVCDMLKYHRGLVPTARIIYNKIYELYRGTHRISSIPASPLQEDHHYEPSDNSVSVLPCRLLGLDHDDCLSETSEIFK</sequence>
<dbReference type="AlphaFoldDB" id="A0A4Z1T1S5"/>
<keyword evidence="2" id="KW-1185">Reference proteome</keyword>
<evidence type="ECO:0000313" key="1">
    <source>
        <dbReference type="EMBL" id="TNJ26331.1"/>
    </source>
</evidence>
<evidence type="ECO:0000313" key="2">
    <source>
        <dbReference type="Proteomes" id="UP000315496"/>
    </source>
</evidence>
<reference evidence="1 2" key="1">
    <citation type="submission" date="2019-05" db="EMBL/GenBank/DDBJ databases">
        <title>The compact genome of Giardia muris reveals important steps in the evolution of intestinal protozoan parasites.</title>
        <authorList>
            <person name="Xu F."/>
            <person name="Jimenez-Gonzalez A."/>
            <person name="Einarsson E."/>
            <person name="Astvaldsson A."/>
            <person name="Peirasmaki D."/>
            <person name="Eckmann L."/>
            <person name="Andersson J.O."/>
            <person name="Svard S.G."/>
            <person name="Jerlstrom-Hultqvist J."/>
        </authorList>
    </citation>
    <scope>NUCLEOTIDE SEQUENCE [LARGE SCALE GENOMIC DNA]</scope>
    <source>
        <strain evidence="1 2">Roberts-Thomson</strain>
    </source>
</reference>
<gene>
    <name evidence="1" type="ORF">GMRT_13365</name>
</gene>
<dbReference type="VEuPathDB" id="GiardiaDB:GMRT_13365"/>
<comment type="caution">
    <text evidence="1">The sequence shown here is derived from an EMBL/GenBank/DDBJ whole genome shotgun (WGS) entry which is preliminary data.</text>
</comment>
<protein>
    <submittedName>
        <fullName evidence="1">Uncharacterized protein</fullName>
    </submittedName>
</protein>
<accession>A0A4Z1T1S5</accession>
<proteinExistence type="predicted"/>